<dbReference type="InterPro" id="IPR011701">
    <property type="entry name" value="MFS"/>
</dbReference>
<protein>
    <submittedName>
        <fullName evidence="7">MFS general substrate transporter</fullName>
    </submittedName>
</protein>
<comment type="caution">
    <text evidence="7">The sequence shown here is derived from an EMBL/GenBank/DDBJ whole genome shotgun (WGS) entry which is preliminary data.</text>
</comment>
<evidence type="ECO:0000313" key="7">
    <source>
        <dbReference type="EMBL" id="PIL27344.1"/>
    </source>
</evidence>
<dbReference type="PANTHER" id="PTHR23502">
    <property type="entry name" value="MAJOR FACILITATOR SUPERFAMILY"/>
    <property type="match status" value="1"/>
</dbReference>
<keyword evidence="2 6" id="KW-0812">Transmembrane</keyword>
<accession>A0A2G8S0S9</accession>
<dbReference type="EMBL" id="AYKW01000034">
    <property type="protein sequence ID" value="PIL27344.1"/>
    <property type="molecule type" value="Genomic_DNA"/>
</dbReference>
<feature type="transmembrane region" description="Helical" evidence="6">
    <location>
        <begin position="367"/>
        <end position="384"/>
    </location>
</feature>
<reference evidence="7 8" key="1">
    <citation type="journal article" date="2015" name="Sci. Rep.">
        <title>Chromosome-level genome map provides insights into diverse defense mechanisms in the medicinal fungus Ganoderma sinense.</title>
        <authorList>
            <person name="Zhu Y."/>
            <person name="Xu J."/>
            <person name="Sun C."/>
            <person name="Zhou S."/>
            <person name="Xu H."/>
            <person name="Nelson D.R."/>
            <person name="Qian J."/>
            <person name="Song J."/>
            <person name="Luo H."/>
            <person name="Xiang L."/>
            <person name="Li Y."/>
            <person name="Xu Z."/>
            <person name="Ji A."/>
            <person name="Wang L."/>
            <person name="Lu S."/>
            <person name="Hayward A."/>
            <person name="Sun W."/>
            <person name="Li X."/>
            <person name="Schwartz D.C."/>
            <person name="Wang Y."/>
            <person name="Chen S."/>
        </authorList>
    </citation>
    <scope>NUCLEOTIDE SEQUENCE [LARGE SCALE GENOMIC DNA]</scope>
    <source>
        <strain evidence="7 8">ZZ0214-1</strain>
    </source>
</reference>
<dbReference type="STRING" id="1077348.A0A2G8S0S9"/>
<name>A0A2G8S0S9_9APHY</name>
<dbReference type="Proteomes" id="UP000230002">
    <property type="component" value="Unassembled WGS sequence"/>
</dbReference>
<evidence type="ECO:0000256" key="4">
    <source>
        <dbReference type="ARBA" id="ARBA00023136"/>
    </source>
</evidence>
<proteinExistence type="predicted"/>
<feature type="compositionally biased region" description="Basic and acidic residues" evidence="5">
    <location>
        <begin position="14"/>
        <end position="25"/>
    </location>
</feature>
<evidence type="ECO:0000256" key="6">
    <source>
        <dbReference type="SAM" id="Phobius"/>
    </source>
</evidence>
<dbReference type="PANTHER" id="PTHR23502:SF22">
    <property type="entry name" value="MAJOR FACILITATOR SUPERFAMILY (MFS) PROFILE DOMAIN-CONTAINING PROTEIN"/>
    <property type="match status" value="1"/>
</dbReference>
<dbReference type="Pfam" id="PF07690">
    <property type="entry name" value="MFS_1"/>
    <property type="match status" value="1"/>
</dbReference>
<dbReference type="GO" id="GO:0022857">
    <property type="term" value="F:transmembrane transporter activity"/>
    <property type="evidence" value="ECO:0007669"/>
    <property type="project" value="InterPro"/>
</dbReference>
<feature type="transmembrane region" description="Helical" evidence="6">
    <location>
        <begin position="175"/>
        <end position="198"/>
    </location>
</feature>
<keyword evidence="4 6" id="KW-0472">Membrane</keyword>
<organism evidence="7 8">
    <name type="scientific">Ganoderma sinense ZZ0214-1</name>
    <dbReference type="NCBI Taxonomy" id="1077348"/>
    <lineage>
        <taxon>Eukaryota</taxon>
        <taxon>Fungi</taxon>
        <taxon>Dikarya</taxon>
        <taxon>Basidiomycota</taxon>
        <taxon>Agaricomycotina</taxon>
        <taxon>Agaricomycetes</taxon>
        <taxon>Polyporales</taxon>
        <taxon>Polyporaceae</taxon>
        <taxon>Ganoderma</taxon>
    </lineage>
</organism>
<gene>
    <name evidence="7" type="ORF">GSI_10491</name>
</gene>
<feature type="transmembrane region" description="Helical" evidence="6">
    <location>
        <begin position="204"/>
        <end position="224"/>
    </location>
</feature>
<dbReference type="GO" id="GO:0005886">
    <property type="term" value="C:plasma membrane"/>
    <property type="evidence" value="ECO:0007669"/>
    <property type="project" value="TreeGrafter"/>
</dbReference>
<keyword evidence="8" id="KW-1185">Reference proteome</keyword>
<feature type="transmembrane region" description="Helical" evidence="6">
    <location>
        <begin position="287"/>
        <end position="310"/>
    </location>
</feature>
<dbReference type="OrthoDB" id="2533084at2759"/>
<comment type="subcellular location">
    <subcellularLocation>
        <location evidence="1">Membrane</location>
        <topology evidence="1">Multi-pass membrane protein</topology>
    </subcellularLocation>
</comment>
<feature type="transmembrane region" description="Helical" evidence="6">
    <location>
        <begin position="322"/>
        <end position="346"/>
    </location>
</feature>
<evidence type="ECO:0000256" key="3">
    <source>
        <dbReference type="ARBA" id="ARBA00022989"/>
    </source>
</evidence>
<evidence type="ECO:0000256" key="1">
    <source>
        <dbReference type="ARBA" id="ARBA00004141"/>
    </source>
</evidence>
<keyword evidence="3 6" id="KW-1133">Transmembrane helix</keyword>
<dbReference type="Gene3D" id="1.20.1250.20">
    <property type="entry name" value="MFS general substrate transporter like domains"/>
    <property type="match status" value="1"/>
</dbReference>
<evidence type="ECO:0000256" key="2">
    <source>
        <dbReference type="ARBA" id="ARBA00022692"/>
    </source>
</evidence>
<evidence type="ECO:0000313" key="8">
    <source>
        <dbReference type="Proteomes" id="UP000230002"/>
    </source>
</evidence>
<evidence type="ECO:0000256" key="5">
    <source>
        <dbReference type="SAM" id="MobiDB-lite"/>
    </source>
</evidence>
<dbReference type="AlphaFoldDB" id="A0A2G8S0S9"/>
<dbReference type="InterPro" id="IPR036259">
    <property type="entry name" value="MFS_trans_sf"/>
</dbReference>
<dbReference type="SUPFAM" id="SSF103473">
    <property type="entry name" value="MFS general substrate transporter"/>
    <property type="match status" value="1"/>
</dbReference>
<feature type="region of interest" description="Disordered" evidence="5">
    <location>
        <begin position="1"/>
        <end position="25"/>
    </location>
</feature>
<sequence>MADDDGPAVLKESTSMEKAERDAFEVDEGHRSELFLPADDKEIYQFLVAYQEGNAGRLVLDPRAAPGEFGERISERLKLSEDGSKILWPQPTDDPRDPQNWSTSRKTLQLTIATLAAIVPDFDASIGITSVFAMAQQFDTTPDRVNQLGQRACAQVSGLYVVTDLFPVHLQARKLSIWTMGFVLSPVLAPFLFGFLVARANWRWSYGIGTMYDAIVVFLIAFFLEETMYDRHLANPHPLDRPSSTLRYRVEMLVGATGLRMARFRPSWKTVALAPLKVVWRPHLFAILWYEGVLFGLQIGLHVTNAVILANPPPTGYGYGQIQIAATYASSLAAVLIGEVVGRYLVDWLLEVTVRRNNGVFEADCRLWACYPSAALFVIGFILEGAAFQFHLHIAVLVVGWLCAQIAVMMNTSAGEISALINLARSLGGFSVSYFQVDWVTRNGALQAFGAEAGIVAGLFVLVVPILQIQGQHFRTHFAAK</sequence>
<feature type="transmembrane region" description="Helical" evidence="6">
    <location>
        <begin position="449"/>
        <end position="467"/>
    </location>
</feature>